<comment type="subcellular location">
    <subcellularLocation>
        <location evidence="1">Cell membrane</location>
        <topology evidence="1">Multi-pass membrane protein</topology>
    </subcellularLocation>
</comment>
<evidence type="ECO:0000256" key="5">
    <source>
        <dbReference type="ARBA" id="ARBA00023136"/>
    </source>
</evidence>
<dbReference type="Pfam" id="PF01810">
    <property type="entry name" value="LysE"/>
    <property type="match status" value="1"/>
</dbReference>
<sequence>MVLSDWFILVLACSAMSFSPGPNAMLALTTSIKSGHSKGLQLVLGGALGFAVLILCALFGLNSMVVASEQLIDWFKVIGSGYLLYLATSTWINSSKGLVEASSEVHSGYFFKGFLLALSNPKIILFWIAFIPTIVDVSTIDFSFVLILLLTFLAIEVFAEGGLVLLGAKAQKILQKHVTRIERVSAIILAGFAVLILSASQ</sequence>
<feature type="transmembrane region" description="Helical" evidence="6">
    <location>
        <begin position="109"/>
        <end position="130"/>
    </location>
</feature>
<organism evidence="7 8">
    <name type="scientific">Pseudoalteromonas luteoviolacea H33</name>
    <dbReference type="NCBI Taxonomy" id="1365251"/>
    <lineage>
        <taxon>Bacteria</taxon>
        <taxon>Pseudomonadati</taxon>
        <taxon>Pseudomonadota</taxon>
        <taxon>Gammaproteobacteria</taxon>
        <taxon>Alteromonadales</taxon>
        <taxon>Pseudoalteromonadaceae</taxon>
        <taxon>Pseudoalteromonas</taxon>
    </lineage>
</organism>
<keyword evidence="3 6" id="KW-0812">Transmembrane</keyword>
<comment type="caution">
    <text evidence="7">The sequence shown here is derived from an EMBL/GenBank/DDBJ whole genome shotgun (WGS) entry which is preliminary data.</text>
</comment>
<dbReference type="PATRIC" id="fig|1365251.3.peg.5212"/>
<feature type="transmembrane region" description="Helical" evidence="6">
    <location>
        <begin position="180"/>
        <end position="199"/>
    </location>
</feature>
<evidence type="ECO:0000256" key="2">
    <source>
        <dbReference type="ARBA" id="ARBA00022475"/>
    </source>
</evidence>
<keyword evidence="4 6" id="KW-1133">Transmembrane helix</keyword>
<accession>A0A166ZLK6</accession>
<feature type="transmembrane region" description="Helical" evidence="6">
    <location>
        <begin position="40"/>
        <end position="65"/>
    </location>
</feature>
<proteinExistence type="predicted"/>
<dbReference type="InterPro" id="IPR001123">
    <property type="entry name" value="LeuE-type"/>
</dbReference>
<dbReference type="PANTHER" id="PTHR30086">
    <property type="entry name" value="ARGININE EXPORTER PROTEIN ARGO"/>
    <property type="match status" value="1"/>
</dbReference>
<evidence type="ECO:0000256" key="6">
    <source>
        <dbReference type="SAM" id="Phobius"/>
    </source>
</evidence>
<protein>
    <recommendedName>
        <fullName evidence="9">Lysine transporter LysE</fullName>
    </recommendedName>
</protein>
<dbReference type="AlphaFoldDB" id="A0A166ZLK6"/>
<evidence type="ECO:0000313" key="8">
    <source>
        <dbReference type="Proteomes" id="UP000076503"/>
    </source>
</evidence>
<dbReference type="OrthoDB" id="9804822at2"/>
<evidence type="ECO:0000256" key="4">
    <source>
        <dbReference type="ARBA" id="ARBA00022989"/>
    </source>
</evidence>
<dbReference type="EMBL" id="AUXZ01000141">
    <property type="protein sequence ID" value="KZN44440.1"/>
    <property type="molecule type" value="Genomic_DNA"/>
</dbReference>
<feature type="transmembrane region" description="Helical" evidence="6">
    <location>
        <begin position="142"/>
        <end position="168"/>
    </location>
</feature>
<name>A0A166ZLK6_9GAMM</name>
<evidence type="ECO:0008006" key="9">
    <source>
        <dbReference type="Google" id="ProtNLM"/>
    </source>
</evidence>
<evidence type="ECO:0000256" key="1">
    <source>
        <dbReference type="ARBA" id="ARBA00004651"/>
    </source>
</evidence>
<evidence type="ECO:0000256" key="3">
    <source>
        <dbReference type="ARBA" id="ARBA00022692"/>
    </source>
</evidence>
<keyword evidence="5 6" id="KW-0472">Membrane</keyword>
<reference evidence="7 8" key="1">
    <citation type="submission" date="2013-07" db="EMBL/GenBank/DDBJ databases">
        <title>Comparative Genomic and Metabolomic Analysis of Twelve Strains of Pseudoalteromonas luteoviolacea.</title>
        <authorList>
            <person name="Vynne N.G."/>
            <person name="Mansson M."/>
            <person name="Gram L."/>
        </authorList>
    </citation>
    <scope>NUCLEOTIDE SEQUENCE [LARGE SCALE GENOMIC DNA]</scope>
    <source>
        <strain evidence="7 8">H33</strain>
    </source>
</reference>
<dbReference type="PANTHER" id="PTHR30086:SF20">
    <property type="entry name" value="ARGININE EXPORTER PROTEIN ARGO-RELATED"/>
    <property type="match status" value="1"/>
</dbReference>
<dbReference type="Proteomes" id="UP000076503">
    <property type="component" value="Unassembled WGS sequence"/>
</dbReference>
<evidence type="ECO:0000313" key="7">
    <source>
        <dbReference type="EMBL" id="KZN44440.1"/>
    </source>
</evidence>
<dbReference type="GO" id="GO:0005886">
    <property type="term" value="C:plasma membrane"/>
    <property type="evidence" value="ECO:0007669"/>
    <property type="project" value="UniProtKB-SubCell"/>
</dbReference>
<keyword evidence="2" id="KW-1003">Cell membrane</keyword>
<dbReference type="RefSeq" id="WP_063364293.1">
    <property type="nucleotide sequence ID" value="NZ_AUXZ01000141.1"/>
</dbReference>
<feature type="transmembrane region" description="Helical" evidence="6">
    <location>
        <begin position="6"/>
        <end position="28"/>
    </location>
</feature>
<feature type="transmembrane region" description="Helical" evidence="6">
    <location>
        <begin position="71"/>
        <end position="88"/>
    </location>
</feature>
<dbReference type="GO" id="GO:0015171">
    <property type="term" value="F:amino acid transmembrane transporter activity"/>
    <property type="evidence" value="ECO:0007669"/>
    <property type="project" value="TreeGrafter"/>
</dbReference>
<gene>
    <name evidence="7" type="ORF">N476_05445</name>
</gene>